<dbReference type="AlphaFoldDB" id="A0A6L6QL00"/>
<dbReference type="Pfam" id="PF05235">
    <property type="entry name" value="CHAD"/>
    <property type="match status" value="1"/>
</dbReference>
<dbReference type="InterPro" id="IPR007899">
    <property type="entry name" value="CHAD_dom"/>
</dbReference>
<feature type="domain" description="CHAD" evidence="1">
    <location>
        <begin position="43"/>
        <end position="307"/>
    </location>
</feature>
<comment type="caution">
    <text evidence="2">The sequence shown here is derived from an EMBL/GenBank/DDBJ whole genome shotgun (WGS) entry which is preliminary data.</text>
</comment>
<evidence type="ECO:0000259" key="1">
    <source>
        <dbReference type="PROSITE" id="PS51708"/>
    </source>
</evidence>
<dbReference type="InterPro" id="IPR038186">
    <property type="entry name" value="CHAD_dom_sf"/>
</dbReference>
<dbReference type="EMBL" id="WNKX01000017">
    <property type="protein sequence ID" value="MTW12969.1"/>
    <property type="molecule type" value="Genomic_DNA"/>
</dbReference>
<accession>A0A6L6QL00</accession>
<dbReference type="PROSITE" id="PS51708">
    <property type="entry name" value="CHAD"/>
    <property type="match status" value="1"/>
</dbReference>
<sequence>MARFELSYRNLNIPWQAYTGTMRTHPTLFAHAVSAAPVKIRRTARFGEAFEAIVRNCLAQVHGNVPGVLAGDIESLHQMRVGVRRLRALLSAAQSWDPMPEGTAGKLRWFGVELGRARNWDVFLESTLPGLGGSSQPVEAMARELAHKQHVHIEHLLQGPRCKALMEELALWSTERLWRDPARIQPWDKDARKVSKALLRRARERVAGRARRLDTARAESLHRLRIAVKKERYLREFFGSSSRSQVLADAQEVLGRMNDSRVARDLLRTLEDHLPAHTAELSFLEGVLAGQQDECLPKAIRFARRKL</sequence>
<reference evidence="2 3" key="1">
    <citation type="submission" date="2019-11" db="EMBL/GenBank/DDBJ databases">
        <title>Type strains purchased from KCTC, JCM and DSMZ.</title>
        <authorList>
            <person name="Lu H."/>
        </authorList>
    </citation>
    <scope>NUCLEOTIDE SEQUENCE [LARGE SCALE GENOMIC DNA]</scope>
    <source>
        <strain evidence="2 3">JCM 31587</strain>
    </source>
</reference>
<dbReference type="Proteomes" id="UP000472320">
    <property type="component" value="Unassembled WGS sequence"/>
</dbReference>
<evidence type="ECO:0000313" key="3">
    <source>
        <dbReference type="Proteomes" id="UP000472320"/>
    </source>
</evidence>
<dbReference type="SMART" id="SM00880">
    <property type="entry name" value="CHAD"/>
    <property type="match status" value="1"/>
</dbReference>
<dbReference type="PANTHER" id="PTHR39339:SF1">
    <property type="entry name" value="CHAD DOMAIN-CONTAINING PROTEIN"/>
    <property type="match status" value="1"/>
</dbReference>
<organism evidence="2 3">
    <name type="scientific">Massilia eburnea</name>
    <dbReference type="NCBI Taxonomy" id="1776165"/>
    <lineage>
        <taxon>Bacteria</taxon>
        <taxon>Pseudomonadati</taxon>
        <taxon>Pseudomonadota</taxon>
        <taxon>Betaproteobacteria</taxon>
        <taxon>Burkholderiales</taxon>
        <taxon>Oxalobacteraceae</taxon>
        <taxon>Telluria group</taxon>
        <taxon>Massilia</taxon>
    </lineage>
</organism>
<proteinExistence type="predicted"/>
<dbReference type="Gene3D" id="1.40.20.10">
    <property type="entry name" value="CHAD domain"/>
    <property type="match status" value="1"/>
</dbReference>
<evidence type="ECO:0000313" key="2">
    <source>
        <dbReference type="EMBL" id="MTW12969.1"/>
    </source>
</evidence>
<dbReference type="PANTHER" id="PTHR39339">
    <property type="entry name" value="SLR1444 PROTEIN"/>
    <property type="match status" value="1"/>
</dbReference>
<gene>
    <name evidence="2" type="ORF">GM658_20385</name>
</gene>
<name>A0A6L6QL00_9BURK</name>
<dbReference type="OrthoDB" id="3034217at2"/>
<protein>
    <submittedName>
        <fullName evidence="2">CHAD domain-containing protein</fullName>
    </submittedName>
</protein>
<keyword evidence="3" id="KW-1185">Reference proteome</keyword>